<dbReference type="PANTHER" id="PTHR30071">
    <property type="entry name" value="HEME EXPORTER PROTEIN C"/>
    <property type="match status" value="1"/>
</dbReference>
<feature type="transmembrane region" description="Helical" evidence="6">
    <location>
        <begin position="405"/>
        <end position="422"/>
    </location>
</feature>
<feature type="transmembrane region" description="Helical" evidence="6">
    <location>
        <begin position="232"/>
        <end position="250"/>
    </location>
</feature>
<dbReference type="GO" id="GO:0017004">
    <property type="term" value="P:cytochrome complex assembly"/>
    <property type="evidence" value="ECO:0007669"/>
    <property type="project" value="UniProtKB-KW"/>
</dbReference>
<feature type="transmembrane region" description="Helical" evidence="6">
    <location>
        <begin position="332"/>
        <end position="352"/>
    </location>
</feature>
<feature type="transmembrane region" description="Helical" evidence="6">
    <location>
        <begin position="306"/>
        <end position="326"/>
    </location>
</feature>
<feature type="transmembrane region" description="Helical" evidence="6">
    <location>
        <begin position="202"/>
        <end position="220"/>
    </location>
</feature>
<dbReference type="OrthoDB" id="9814290at2"/>
<feature type="transmembrane region" description="Helical" evidence="6">
    <location>
        <begin position="373"/>
        <end position="393"/>
    </location>
</feature>
<reference evidence="9" key="1">
    <citation type="submission" date="2019-03" db="EMBL/GenBank/DDBJ databases">
        <title>Aquabacterium pictum sp.nov., the first bacteriochlorophyll a-containing freshwater bacterium in the genus Aquabacterium of the class Betaproteobacteria.</title>
        <authorList>
            <person name="Hirose S."/>
            <person name="Tank M."/>
            <person name="Hara E."/>
            <person name="Tamaki H."/>
            <person name="Takaichi S."/>
            <person name="Haruta S."/>
            <person name="Hanada S."/>
        </authorList>
    </citation>
    <scope>NUCLEOTIDE SEQUENCE [LARGE SCALE GENOMIC DNA]</scope>
    <source>
        <strain evidence="9">W35</strain>
    </source>
</reference>
<feature type="transmembrane region" description="Helical" evidence="6">
    <location>
        <begin position="122"/>
        <end position="140"/>
    </location>
</feature>
<keyword evidence="5 6" id="KW-0472">Membrane</keyword>
<dbReference type="Pfam" id="PF01578">
    <property type="entry name" value="Cytochrom_C_asm"/>
    <property type="match status" value="1"/>
</dbReference>
<dbReference type="Proteomes" id="UP000301751">
    <property type="component" value="Unassembled WGS sequence"/>
</dbReference>
<name>A0A480AVP8_9BURK</name>
<accession>A0A480AVP8</accession>
<keyword evidence="4 6" id="KW-1133">Transmembrane helix</keyword>
<dbReference type="GO" id="GO:0020037">
    <property type="term" value="F:heme binding"/>
    <property type="evidence" value="ECO:0007669"/>
    <property type="project" value="InterPro"/>
</dbReference>
<keyword evidence="3" id="KW-0201">Cytochrome c-type biogenesis</keyword>
<feature type="transmembrane region" description="Helical" evidence="6">
    <location>
        <begin position="270"/>
        <end position="294"/>
    </location>
</feature>
<dbReference type="AlphaFoldDB" id="A0A480AVP8"/>
<keyword evidence="9" id="KW-1185">Reference proteome</keyword>
<dbReference type="NCBIfam" id="TIGR03144">
    <property type="entry name" value="cytochr_II_ccsB"/>
    <property type="match status" value="1"/>
</dbReference>
<dbReference type="EMBL" id="BJCL01000008">
    <property type="protein sequence ID" value="GCL64187.1"/>
    <property type="molecule type" value="Genomic_DNA"/>
</dbReference>
<dbReference type="InterPro" id="IPR017562">
    <property type="entry name" value="Cyt_c_biogenesis_CcsA"/>
</dbReference>
<organism evidence="8 9">
    <name type="scientific">Pseudaquabacterium pictum</name>
    <dbReference type="NCBI Taxonomy" id="2315236"/>
    <lineage>
        <taxon>Bacteria</taxon>
        <taxon>Pseudomonadati</taxon>
        <taxon>Pseudomonadota</taxon>
        <taxon>Betaproteobacteria</taxon>
        <taxon>Burkholderiales</taxon>
        <taxon>Sphaerotilaceae</taxon>
        <taxon>Pseudaquabacterium</taxon>
    </lineage>
</organism>
<comment type="caution">
    <text evidence="8">The sequence shown here is derived from an EMBL/GenBank/DDBJ whole genome shotgun (WGS) entry which is preliminary data.</text>
</comment>
<evidence type="ECO:0000256" key="2">
    <source>
        <dbReference type="ARBA" id="ARBA00022692"/>
    </source>
</evidence>
<feature type="transmembrane region" description="Helical" evidence="6">
    <location>
        <begin position="26"/>
        <end position="44"/>
    </location>
</feature>
<gene>
    <name evidence="8" type="ORF">AQPW35_32680</name>
</gene>
<evidence type="ECO:0000256" key="5">
    <source>
        <dbReference type="ARBA" id="ARBA00023136"/>
    </source>
</evidence>
<evidence type="ECO:0000313" key="9">
    <source>
        <dbReference type="Proteomes" id="UP000301751"/>
    </source>
</evidence>
<dbReference type="PANTHER" id="PTHR30071:SF1">
    <property type="entry name" value="CYTOCHROME B_B6 PROTEIN-RELATED"/>
    <property type="match status" value="1"/>
</dbReference>
<sequence>MNTTTAPKTLTLGRPGLAGSLARRSAYDWLFALLVVLGAGYAFQRYNASMDGYEQAILLGSVPALVALGWFWGPLRGLSLGVGAATLLAIALYNRQTDGFGADLAKGESVFLLKYFISSQSAILWMAVLFCMSTVFYWIGMLSKVGSGPAGAHNTGRDNTALVLGSRLAWAGVVMALVGTLVRWFESHQIAPDIGHIPVSNLYEVFIMFCWMTALFYLYFEQHYRTKALGGFVMLIVTAAVGFLVWYTVARDAAQIQPLVPALQSWWMKLHVPANFIGYGTFALAAMVAFAFLIQRQAEETRWWKLAPLFLLGLVLCFEPLVFRAAKLSTSAGYWAMYFGVSVLIVGTIILGRRRLAARLPSPEVLDDVMYKSIAVGFAFFTIATILGAFWAAEAWGGYWSWDPKETWALIVWLNYAAWLHMRLMKGLRGAVSAWWALGGLVITTFAFLGVNMFLSGLHSYGEL</sequence>
<keyword evidence="2 6" id="KW-0812">Transmembrane</keyword>
<dbReference type="InterPro" id="IPR002541">
    <property type="entry name" value="Cyt_c_assembly"/>
</dbReference>
<feature type="transmembrane region" description="Helical" evidence="6">
    <location>
        <begin position="434"/>
        <end position="455"/>
    </location>
</feature>
<evidence type="ECO:0000256" key="1">
    <source>
        <dbReference type="ARBA" id="ARBA00004141"/>
    </source>
</evidence>
<proteinExistence type="predicted"/>
<comment type="subcellular location">
    <subcellularLocation>
        <location evidence="1">Membrane</location>
        <topology evidence="1">Multi-pass membrane protein</topology>
    </subcellularLocation>
</comment>
<evidence type="ECO:0000256" key="3">
    <source>
        <dbReference type="ARBA" id="ARBA00022748"/>
    </source>
</evidence>
<feature type="domain" description="Cytochrome c assembly protein" evidence="7">
    <location>
        <begin position="199"/>
        <end position="459"/>
    </location>
</feature>
<evidence type="ECO:0000313" key="8">
    <source>
        <dbReference type="EMBL" id="GCL64187.1"/>
    </source>
</evidence>
<dbReference type="InterPro" id="IPR045062">
    <property type="entry name" value="Cyt_c_biogenesis_CcsA/CcmC"/>
</dbReference>
<dbReference type="RefSeq" id="WP_137733910.1">
    <property type="nucleotide sequence ID" value="NZ_BJCL01000008.1"/>
</dbReference>
<feature type="transmembrane region" description="Helical" evidence="6">
    <location>
        <begin position="56"/>
        <end position="73"/>
    </location>
</feature>
<dbReference type="GO" id="GO:0005886">
    <property type="term" value="C:plasma membrane"/>
    <property type="evidence" value="ECO:0007669"/>
    <property type="project" value="TreeGrafter"/>
</dbReference>
<feature type="transmembrane region" description="Helical" evidence="6">
    <location>
        <begin position="161"/>
        <end position="182"/>
    </location>
</feature>
<evidence type="ECO:0000256" key="6">
    <source>
        <dbReference type="SAM" id="Phobius"/>
    </source>
</evidence>
<evidence type="ECO:0000256" key="4">
    <source>
        <dbReference type="ARBA" id="ARBA00022989"/>
    </source>
</evidence>
<protein>
    <submittedName>
        <fullName evidence="8">C-type cytochrome biogenesis protein CcsB</fullName>
    </submittedName>
</protein>
<evidence type="ECO:0000259" key="7">
    <source>
        <dbReference type="Pfam" id="PF01578"/>
    </source>
</evidence>